<name>A0A2I4E0V8_JUGRE</name>
<dbReference type="PANTHER" id="PTHR33470:SF29">
    <property type="entry name" value="POLLEN OLE E 1 ALLERGEN AND EXTENSIN FAMILY PROTEIN"/>
    <property type="match status" value="1"/>
</dbReference>
<dbReference type="PANTHER" id="PTHR33470">
    <property type="entry name" value="OS01G0164075 PROTEIN"/>
    <property type="match status" value="1"/>
</dbReference>
<evidence type="ECO:0000313" key="1">
    <source>
        <dbReference type="Proteomes" id="UP000235220"/>
    </source>
</evidence>
<protein>
    <submittedName>
        <fullName evidence="2">Pistil-specific extensin-like protein</fullName>
    </submittedName>
</protein>
<dbReference type="GO" id="GO:0071944">
    <property type="term" value="C:cell periphery"/>
    <property type="evidence" value="ECO:0000318"/>
    <property type="project" value="GO_Central"/>
</dbReference>
<gene>
    <name evidence="2" type="primary">LOC108985269</name>
</gene>
<dbReference type="AlphaFoldDB" id="A0A2I4E0V8"/>
<accession>A0A2I4E0V8</accession>
<reference evidence="2" key="1">
    <citation type="submission" date="2025-08" db="UniProtKB">
        <authorList>
            <consortium name="RefSeq"/>
        </authorList>
    </citation>
    <scope>IDENTIFICATION</scope>
    <source>
        <tissue evidence="2">Leaves</tissue>
    </source>
</reference>
<proteinExistence type="predicted"/>
<dbReference type="STRING" id="51240.A0A2I4E0V8"/>
<dbReference type="OrthoDB" id="747559at2759"/>
<dbReference type="Pfam" id="PF01190">
    <property type="entry name" value="Pollen_Ole_e_1"/>
    <property type="match status" value="1"/>
</dbReference>
<dbReference type="Gramene" id="Jr03_00630_p1">
    <property type="protein sequence ID" value="cds.Jr03_00630_p1"/>
    <property type="gene ID" value="Jr03_00630"/>
</dbReference>
<evidence type="ECO:0000313" key="2">
    <source>
        <dbReference type="RefSeq" id="XP_018813030.1"/>
    </source>
</evidence>
<sequence length="173" mass="19040">METVALVIIAATIVMGFTDSAIAEKETGVIHVGGKVLCQDCTQGWNEWAHGGNPIKGCKVSITCMDERSRVVYYGSDVTDELGQFDIIVKKFINGKKLNTKLCWVRLVSSPHPTCNILTDFAGGRRGVKLSLPATLVYRDQTEYTLGPFYFTSPLCDEPDTNDNSDDPQGTHY</sequence>
<dbReference type="Proteomes" id="UP000235220">
    <property type="component" value="Chromosome 3"/>
</dbReference>
<dbReference type="GeneID" id="108985269"/>
<dbReference type="RefSeq" id="XP_018813030.1">
    <property type="nucleotide sequence ID" value="XM_018957485.2"/>
</dbReference>
<dbReference type="KEGG" id="jre:108985269"/>
<organism evidence="1 2">
    <name type="scientific">Juglans regia</name>
    <name type="common">English walnut</name>
    <dbReference type="NCBI Taxonomy" id="51240"/>
    <lineage>
        <taxon>Eukaryota</taxon>
        <taxon>Viridiplantae</taxon>
        <taxon>Streptophyta</taxon>
        <taxon>Embryophyta</taxon>
        <taxon>Tracheophyta</taxon>
        <taxon>Spermatophyta</taxon>
        <taxon>Magnoliopsida</taxon>
        <taxon>eudicotyledons</taxon>
        <taxon>Gunneridae</taxon>
        <taxon>Pentapetalae</taxon>
        <taxon>rosids</taxon>
        <taxon>fabids</taxon>
        <taxon>Fagales</taxon>
        <taxon>Juglandaceae</taxon>
        <taxon>Juglans</taxon>
    </lineage>
</organism>
<dbReference type="FunCoup" id="A0A2I4E0V8">
    <property type="interactions" value="390"/>
</dbReference>
<keyword evidence="1" id="KW-1185">Reference proteome</keyword>